<evidence type="ECO:0000313" key="4">
    <source>
        <dbReference type="Proteomes" id="UP000183809"/>
    </source>
</evidence>
<dbReference type="InterPro" id="IPR051678">
    <property type="entry name" value="AGP_Transferase"/>
</dbReference>
<sequence length="403" mass="44930">MVATAPAHPPSTQPPGSTWALRRCDSLLPPPLDCHTGAHAHTFAPPDPQPAPPRFKPHLSRVPRRPWRLLSEDVPLIPENAVDLFPEKLGPRIFYLPSANAILKKGPTVRMAEAEAMRFLKTRLPNVPVPEIYQSFMKDDLGFILMEKIEGRPLSELWDRLDAEKRVSIVEQLRGFIEQWRELKGSWYGSLGGGSSVANYGDQSNPHHHHRGSTGSSSAGSDAYSPHPGDASPPPQPQAPAIEPGSGPGGPCEDIVFKHLCLASPGEQKTYGPFSSRAEYNEGVVEALRNSRTTGELSDADEPLVARIRAEDESDEKVFTHGDLQPVNIMVDPKTLRITGILDWETAGYSPPEREYCEGRSRGREEVWRRELDSLFDDPIKEKYKLWRDIDWALVAHSRVWSK</sequence>
<dbReference type="Gene3D" id="3.90.1200.10">
    <property type="match status" value="1"/>
</dbReference>
<evidence type="ECO:0000313" key="3">
    <source>
        <dbReference type="EMBL" id="OJD30048.1"/>
    </source>
</evidence>
<dbReference type="AlphaFoldDB" id="A0A1J9QNL5"/>
<dbReference type="PANTHER" id="PTHR21310">
    <property type="entry name" value="AMINOGLYCOSIDE PHOSPHOTRANSFERASE-RELATED-RELATED"/>
    <property type="match status" value="1"/>
</dbReference>
<feature type="region of interest" description="Disordered" evidence="1">
    <location>
        <begin position="37"/>
        <end position="56"/>
    </location>
</feature>
<gene>
    <name evidence="3" type="ORF">BKCO1_6700036</name>
</gene>
<dbReference type="PANTHER" id="PTHR21310:SF15">
    <property type="entry name" value="AMINOGLYCOSIDE PHOSPHOTRANSFERASE DOMAIN-CONTAINING PROTEIN"/>
    <property type="match status" value="1"/>
</dbReference>
<dbReference type="SUPFAM" id="SSF56112">
    <property type="entry name" value="Protein kinase-like (PK-like)"/>
    <property type="match status" value="1"/>
</dbReference>
<dbReference type="RefSeq" id="XP_020126308.1">
    <property type="nucleotide sequence ID" value="XM_020278350.1"/>
</dbReference>
<dbReference type="Pfam" id="PF01636">
    <property type="entry name" value="APH"/>
    <property type="match status" value="1"/>
</dbReference>
<accession>A0A1J9QNL5</accession>
<dbReference type="GeneID" id="31018611"/>
<dbReference type="InterPro" id="IPR011009">
    <property type="entry name" value="Kinase-like_dom_sf"/>
</dbReference>
<dbReference type="Proteomes" id="UP000183809">
    <property type="component" value="Unassembled WGS sequence"/>
</dbReference>
<dbReference type="InterPro" id="IPR002575">
    <property type="entry name" value="Aminoglycoside_PTrfase"/>
</dbReference>
<feature type="domain" description="Aminoglycoside phosphotransferase" evidence="2">
    <location>
        <begin position="110"/>
        <end position="355"/>
    </location>
</feature>
<evidence type="ECO:0000256" key="1">
    <source>
        <dbReference type="SAM" id="MobiDB-lite"/>
    </source>
</evidence>
<protein>
    <submittedName>
        <fullName evidence="3">Phosphotransferase enzyme family protein</fullName>
    </submittedName>
</protein>
<dbReference type="STRING" id="236234.A0A1J9QNL5"/>
<feature type="compositionally biased region" description="Low complexity" evidence="1">
    <location>
        <begin position="213"/>
        <end position="230"/>
    </location>
</feature>
<organism evidence="3 4">
    <name type="scientific">Diplodia corticola</name>
    <dbReference type="NCBI Taxonomy" id="236234"/>
    <lineage>
        <taxon>Eukaryota</taxon>
        <taxon>Fungi</taxon>
        <taxon>Dikarya</taxon>
        <taxon>Ascomycota</taxon>
        <taxon>Pezizomycotina</taxon>
        <taxon>Dothideomycetes</taxon>
        <taxon>Dothideomycetes incertae sedis</taxon>
        <taxon>Botryosphaeriales</taxon>
        <taxon>Botryosphaeriaceae</taxon>
        <taxon>Diplodia</taxon>
    </lineage>
</organism>
<proteinExistence type="predicted"/>
<keyword evidence="4" id="KW-1185">Reference proteome</keyword>
<dbReference type="GO" id="GO:0016740">
    <property type="term" value="F:transferase activity"/>
    <property type="evidence" value="ECO:0007669"/>
    <property type="project" value="UniProtKB-KW"/>
</dbReference>
<feature type="compositionally biased region" description="Pro residues" evidence="1">
    <location>
        <begin position="45"/>
        <end position="54"/>
    </location>
</feature>
<evidence type="ECO:0000259" key="2">
    <source>
        <dbReference type="Pfam" id="PF01636"/>
    </source>
</evidence>
<comment type="caution">
    <text evidence="3">The sequence shown here is derived from an EMBL/GenBank/DDBJ whole genome shotgun (WGS) entry which is preliminary data.</text>
</comment>
<dbReference type="OrthoDB" id="2906425at2759"/>
<reference evidence="3 4" key="1">
    <citation type="submission" date="2016-10" db="EMBL/GenBank/DDBJ databases">
        <title>Proteomics and genomics reveal pathogen-plant mechanisms compatible with a hemibiotrophic lifestyle of Diplodia corticola.</title>
        <authorList>
            <person name="Fernandes I."/>
            <person name="De Jonge R."/>
            <person name="Van De Peer Y."/>
            <person name="Devreese B."/>
            <person name="Alves A."/>
            <person name="Esteves A.C."/>
        </authorList>
    </citation>
    <scope>NUCLEOTIDE SEQUENCE [LARGE SCALE GENOMIC DNA]</scope>
    <source>
        <strain evidence="3 4">CBS 112549</strain>
    </source>
</reference>
<keyword evidence="3" id="KW-0808">Transferase</keyword>
<dbReference type="EMBL" id="MNUE01000067">
    <property type="protein sequence ID" value="OJD30048.1"/>
    <property type="molecule type" value="Genomic_DNA"/>
</dbReference>
<name>A0A1J9QNL5_9PEZI</name>
<feature type="region of interest" description="Disordered" evidence="1">
    <location>
        <begin position="198"/>
        <end position="250"/>
    </location>
</feature>